<dbReference type="PROSITE" id="PS51208">
    <property type="entry name" value="AUTOTRANSPORTER"/>
    <property type="match status" value="1"/>
</dbReference>
<name>A0A225MUL4_9BURK</name>
<feature type="compositionally biased region" description="Polar residues" evidence="1">
    <location>
        <begin position="322"/>
        <end position="333"/>
    </location>
</feature>
<feature type="domain" description="Autotransporter" evidence="3">
    <location>
        <begin position="1958"/>
        <end position="2238"/>
    </location>
</feature>
<proteinExistence type="predicted"/>
<organism evidence="4 5">
    <name type="scientific">Candidimonas nitroreducens</name>
    <dbReference type="NCBI Taxonomy" id="683354"/>
    <lineage>
        <taxon>Bacteria</taxon>
        <taxon>Pseudomonadati</taxon>
        <taxon>Pseudomonadota</taxon>
        <taxon>Betaproteobacteria</taxon>
        <taxon>Burkholderiales</taxon>
        <taxon>Alcaligenaceae</taxon>
        <taxon>Candidimonas</taxon>
    </lineage>
</organism>
<accession>A0A225MUL4</accession>
<reference evidence="5" key="1">
    <citation type="submission" date="2017-06" db="EMBL/GenBank/DDBJ databases">
        <title>Herbaspirillum phytohormonus sp. nov., isolated from the root nodule of Robinia pseudoacacia in lead-zinc mine.</title>
        <authorList>
            <person name="Fan M."/>
            <person name="Lin Y."/>
        </authorList>
    </citation>
    <scope>NUCLEOTIDE SEQUENCE [LARGE SCALE GENOMIC DNA]</scope>
    <source>
        <strain evidence="5">SC-089</strain>
    </source>
</reference>
<feature type="compositionally biased region" description="Gly residues" evidence="1">
    <location>
        <begin position="1433"/>
        <end position="1442"/>
    </location>
</feature>
<dbReference type="SMART" id="SM00869">
    <property type="entry name" value="Autotransporter"/>
    <property type="match status" value="1"/>
</dbReference>
<sequence>MQAPNRPTGKISFPRPHLLRLAVISALGVYAAALSPSAEASCSNSVSDSHNYWYCKGSDGEDGSSSEKKGGTGENVFMEGLGPMRANAGSTLNPSVSPNVAGVFMGYTGGGAGVDEGSAGAGGTVTMTNQYDISLEGSTHSGYFQSLISATSIGGNGDGYNDNYKSSGGNGGSGQKITLANSGNLTISGTVQPYHDHDNVRTVFPMFGIRAVSGGGTGGDQNNGVVGDQLGGSGGWGGAIDLTNSGAIRLGSTSTRLSGKPQGAAIHAESYGGSGGTDYGSAGSGSWVSVGNTGDLDVVWDAKYDGDGVYGIHAISSGGAGTQANNDNDNSDPGGTGGAGGTVTVTSGGQTLVDVSGVFSGQGAGIAALSQGGKGGTGPAKDKTGGTGGTGGYVSVALRDGSITTRGENLYGILAQSIGGQGGDGGDGAALAGQGGGAGFGGNASGAQVILDGSSTIETHGNYAAGIMAQSIGGGGGTGGTFVSVLAGEAGNGGSGGNANLAKVDAAGSITTSGDHAYGIVAQSIAGSGGAGGLDVGVIALGGDGAGGGAAGQVEVSQSGTIKTAGYSAHGVLAQSIGGGGGASGSAIGGFSVGGSATGTEGSNGSTVIVRNSGSIHTTGNAAVGVLAQSIGGGGGSGGDSKGIAGIGGEGASGGEGGRVLLQDLGSITTDGRFSPAVLAQSVGGGGGNGGDTQTASAGVSVAIGGSGSGGGNGGSLCLGNAGFCGETSAQGIALTTAGDYSPGIIAQNIGGGGGNGGSVDNVSLASFAALQLGGQGAKGGNAGGDGTQINYENLGIRTSGAHSTGILAQSIGGGGGTGGDSNYFNATIGLNAAVVVGGNGGAGGAGAKTQVILKRSQIATGMGFAAAGDNYAPDDSYGVLAQSIGGGGGNGGSSSASDLVVAVPLGAEVPPISFSFQASVGGSGGGGGSACGSGSSCVTEVGLYEGTSITTLGDGSHAVVAQSIGGGGGNGGDASALSTGISYGDSISGKVGMALGGSGGTASSGGKVVVNLGTDGYYASLPASIDLPIDLSNEANVLAPDSTILTYGDFANGVLAQSVGGGGGNGGVGSSNSYSAGGMVELDLNIGLGGTGGGGGNGGDVDVALASSNIIHTVGSGSRGILAQSIGGGGGTSQGGTMSMGASVEGFGGKLTLGVGQTGGSGGKGGHITADINGAIRTQGGDADAVALQSIGGGGGLAGSIGADSSSNPILDRIGKAKDTVGRVTDDGSRGYGFEVDIGGKGGSGGAGGQIDLNFAGKIATAGDWADGIVAQSIGGGGGAGGSSTAAGSSKSAQINIAVGGSGGAAGNGGPINAYFDGSHDNSLDTLGYGAYGVLLQSIGGGGGQGGDGSDMAHGDIFVGGSDGGNGGTSGVGGDIRTTGTGSWLSVGTKGADAPAFAAQSIGGGGGVGGAGNSDSQSKPNSESSQVAVSVGGHGGSGNNGGTVALQLGTNASTKGDRSYGFLAQSIGGGGGVGGAGKASNLTSVGLGGRGGAGGDGGNVSLVFNSGSVINTSGAGAHGIVAQSIGGGGGIAGDSSLELGLKPDGWVVTGDEAGGRGKGGTVKIDWTGSLQASGANAFGIVAQSIGGGGGIGGGGNGVYAGSTGHQSGSGQGGAVNVTQHGVIQATGGGSTGVFAQSTGPDGGQAVQVDVYGSVQGGSGNGASVWIADGRDNKLDIHQDGVVKLSASGTGVRYTGKGTNEQGYVLDINLDGNGTFEGNMECGNASGSGGGGADAPCHAASGEEAVMKEATLYQADIDNGGLLEIGRTGKFDTLTVTGDYQQRSTGVLRADTDFGGMRSDLLEVQGDARLDGRFDVASISLLPRRELKVLDVKGATTGSLQVIDSPIFNFQLRPEGRSQFLSVKGADFNAASQNLEGNQRGVARHLQQIWDQGGTVALGPLFAVLNTASRRGAGTYRERLTDLSPGASLAPASQMAAGMANFMGAMMSCPVMEGDGTLGRERNCLWGQITRRNTDNDGGNGSPGYSFDSTTSQFGGQYEFKPDWFLGGSFAYQDNRLEGNSGRVSGRGDAGYVGIVLKHQAGPWTYSGSLGGGYGSTRMDRSMSIEGYDPSVHSDPDAYSVGARLRVARHIELSRKLYLKPYVDIDALYTRMPGYSESGGPLSLKVDSNDQFLMSLSPMLEFGGRVDFSNGAVMRPYVYAGASFLSKDSWDASARLSGAPAGSGEINTSLPGDNVVGRFGLGVLVNTESGVDVRLQYDGEVSGKTHSHAGQLKVMYRF</sequence>
<evidence type="ECO:0000313" key="4">
    <source>
        <dbReference type="EMBL" id="OWT63540.1"/>
    </source>
</evidence>
<comment type="caution">
    <text evidence="4">The sequence shown here is derived from an EMBL/GenBank/DDBJ whole genome shotgun (WGS) entry which is preliminary data.</text>
</comment>
<keyword evidence="2" id="KW-0732">Signal</keyword>
<feature type="chain" id="PRO_5012623837" evidence="2">
    <location>
        <begin position="41"/>
        <end position="2238"/>
    </location>
</feature>
<evidence type="ECO:0000256" key="2">
    <source>
        <dbReference type="SAM" id="SignalP"/>
    </source>
</evidence>
<evidence type="ECO:0000313" key="5">
    <source>
        <dbReference type="Proteomes" id="UP000214603"/>
    </source>
</evidence>
<feature type="region of interest" description="Disordered" evidence="1">
    <location>
        <begin position="1406"/>
        <end position="1445"/>
    </location>
</feature>
<dbReference type="SUPFAM" id="SSF103515">
    <property type="entry name" value="Autotransporter"/>
    <property type="match status" value="1"/>
</dbReference>
<feature type="compositionally biased region" description="Polar residues" evidence="1">
    <location>
        <begin position="1414"/>
        <end position="1429"/>
    </location>
</feature>
<evidence type="ECO:0000256" key="1">
    <source>
        <dbReference type="SAM" id="MobiDB-lite"/>
    </source>
</evidence>
<protein>
    <submittedName>
        <fullName evidence="4">Autotransporter</fullName>
    </submittedName>
</protein>
<evidence type="ECO:0000259" key="3">
    <source>
        <dbReference type="PROSITE" id="PS51208"/>
    </source>
</evidence>
<feature type="region of interest" description="Disordered" evidence="1">
    <location>
        <begin position="319"/>
        <end position="343"/>
    </location>
</feature>
<keyword evidence="5" id="KW-1185">Reference proteome</keyword>
<feature type="region of interest" description="Disordered" evidence="1">
    <location>
        <begin position="1344"/>
        <end position="1374"/>
    </location>
</feature>
<feature type="signal peptide" evidence="2">
    <location>
        <begin position="1"/>
        <end position="40"/>
    </location>
</feature>
<dbReference type="InterPro" id="IPR036709">
    <property type="entry name" value="Autotransporte_beta_dom_sf"/>
</dbReference>
<feature type="region of interest" description="Disordered" evidence="1">
    <location>
        <begin position="369"/>
        <end position="389"/>
    </location>
</feature>
<dbReference type="OrthoDB" id="8644697at2"/>
<feature type="compositionally biased region" description="Gly residues" evidence="1">
    <location>
        <begin position="1362"/>
        <end position="1374"/>
    </location>
</feature>
<gene>
    <name evidence="4" type="ORF">CEY11_04220</name>
</gene>
<dbReference type="EMBL" id="NJIH01000003">
    <property type="protein sequence ID" value="OWT63540.1"/>
    <property type="molecule type" value="Genomic_DNA"/>
</dbReference>
<dbReference type="InterPro" id="IPR005546">
    <property type="entry name" value="Autotransporte_beta"/>
</dbReference>
<dbReference type="Proteomes" id="UP000214603">
    <property type="component" value="Unassembled WGS sequence"/>
</dbReference>